<keyword evidence="2" id="KW-0186">Copper</keyword>
<keyword evidence="4" id="KW-0732">Signal</keyword>
<dbReference type="InterPro" id="IPR050845">
    <property type="entry name" value="Cu-binding_ET"/>
</dbReference>
<dbReference type="PROSITE" id="PS51257">
    <property type="entry name" value="PROKAR_LIPOPROTEIN"/>
    <property type="match status" value="1"/>
</dbReference>
<organism evidence="6">
    <name type="scientific">uncultured Acidimicrobiales bacterium</name>
    <dbReference type="NCBI Taxonomy" id="310071"/>
    <lineage>
        <taxon>Bacteria</taxon>
        <taxon>Bacillati</taxon>
        <taxon>Actinomycetota</taxon>
        <taxon>Acidimicrobiia</taxon>
        <taxon>Acidimicrobiales</taxon>
        <taxon>environmental samples</taxon>
    </lineage>
</organism>
<name>A0A6J4IYQ1_9ACTN</name>
<dbReference type="GO" id="GO:0005507">
    <property type="term" value="F:copper ion binding"/>
    <property type="evidence" value="ECO:0007669"/>
    <property type="project" value="InterPro"/>
</dbReference>
<dbReference type="Gene3D" id="2.60.40.420">
    <property type="entry name" value="Cupredoxins - blue copper proteins"/>
    <property type="match status" value="1"/>
</dbReference>
<dbReference type="PANTHER" id="PTHR38439:SF3">
    <property type="entry name" value="COPPER-RESISTANT CUPROPROTEIN COPI"/>
    <property type="match status" value="1"/>
</dbReference>
<feature type="region of interest" description="Disordered" evidence="3">
    <location>
        <begin position="81"/>
        <end position="104"/>
    </location>
</feature>
<dbReference type="InterPro" id="IPR000923">
    <property type="entry name" value="BlueCu_1"/>
</dbReference>
<evidence type="ECO:0000313" key="6">
    <source>
        <dbReference type="EMBL" id="CAA9263062.1"/>
    </source>
</evidence>
<dbReference type="GO" id="GO:0009055">
    <property type="term" value="F:electron transfer activity"/>
    <property type="evidence" value="ECO:0007669"/>
    <property type="project" value="InterPro"/>
</dbReference>
<evidence type="ECO:0000256" key="2">
    <source>
        <dbReference type="ARBA" id="ARBA00023008"/>
    </source>
</evidence>
<evidence type="ECO:0000256" key="4">
    <source>
        <dbReference type="SAM" id="SignalP"/>
    </source>
</evidence>
<gene>
    <name evidence="6" type="ORF">AVDCRST_MAG10-2857</name>
</gene>
<feature type="chain" id="PRO_5038415769" description="Blue (type 1) copper domain-containing protein" evidence="4">
    <location>
        <begin position="18"/>
        <end position="143"/>
    </location>
</feature>
<feature type="signal peptide" evidence="4">
    <location>
        <begin position="1"/>
        <end position="17"/>
    </location>
</feature>
<feature type="domain" description="Blue (type 1) copper" evidence="5">
    <location>
        <begin position="37"/>
        <end position="142"/>
    </location>
</feature>
<sequence length="143" mass="15149">MRRVMFLLAIPVLAVLAACGSSDDGNTTAGSGDARVVEVEMRDIAFAPTAVDVRAGEKVRFVFKNTGQVVHDAFIGDQAAQDEHEKEMRGGHGDHGKGGNAVSVKPGKTEQLTYTFDRPGQILIGCHQPGHYTGGMKATVNIA</sequence>
<dbReference type="Pfam" id="PF00127">
    <property type="entry name" value="Copper-bind"/>
    <property type="match status" value="1"/>
</dbReference>
<dbReference type="PANTHER" id="PTHR38439">
    <property type="entry name" value="AURACYANIN-B"/>
    <property type="match status" value="1"/>
</dbReference>
<protein>
    <recommendedName>
        <fullName evidence="5">Blue (type 1) copper domain-containing protein</fullName>
    </recommendedName>
</protein>
<evidence type="ECO:0000259" key="5">
    <source>
        <dbReference type="Pfam" id="PF00127"/>
    </source>
</evidence>
<evidence type="ECO:0000256" key="3">
    <source>
        <dbReference type="SAM" id="MobiDB-lite"/>
    </source>
</evidence>
<accession>A0A6J4IYQ1</accession>
<dbReference type="AlphaFoldDB" id="A0A6J4IYQ1"/>
<dbReference type="InterPro" id="IPR008972">
    <property type="entry name" value="Cupredoxin"/>
</dbReference>
<feature type="compositionally biased region" description="Basic and acidic residues" evidence="3">
    <location>
        <begin position="81"/>
        <end position="97"/>
    </location>
</feature>
<dbReference type="EMBL" id="CADCTB010000177">
    <property type="protein sequence ID" value="CAA9263062.1"/>
    <property type="molecule type" value="Genomic_DNA"/>
</dbReference>
<dbReference type="SUPFAM" id="SSF49503">
    <property type="entry name" value="Cupredoxins"/>
    <property type="match status" value="1"/>
</dbReference>
<reference evidence="6" key="1">
    <citation type="submission" date="2020-02" db="EMBL/GenBank/DDBJ databases">
        <authorList>
            <person name="Meier V. D."/>
        </authorList>
    </citation>
    <scope>NUCLEOTIDE SEQUENCE</scope>
    <source>
        <strain evidence="6">AVDCRST_MAG10</strain>
    </source>
</reference>
<evidence type="ECO:0000256" key="1">
    <source>
        <dbReference type="ARBA" id="ARBA00022723"/>
    </source>
</evidence>
<keyword evidence="1" id="KW-0479">Metal-binding</keyword>
<proteinExistence type="predicted"/>